<keyword evidence="10" id="KW-0472">Membrane</keyword>
<comment type="caution">
    <text evidence="13">The sequence shown here is derived from an EMBL/GenBank/DDBJ whole genome shotgun (WGS) entry which is preliminary data.</text>
</comment>
<evidence type="ECO:0000256" key="4">
    <source>
        <dbReference type="ARBA" id="ARBA00022617"/>
    </source>
</evidence>
<keyword evidence="14" id="KW-1185">Reference proteome</keyword>
<evidence type="ECO:0000256" key="11">
    <source>
        <dbReference type="PROSITE-ProRule" id="PRU00433"/>
    </source>
</evidence>
<name>A0A512N9X9_9HYPH</name>
<dbReference type="Pfam" id="PF00034">
    <property type="entry name" value="Cytochrom_C"/>
    <property type="match status" value="1"/>
</dbReference>
<evidence type="ECO:0000256" key="5">
    <source>
        <dbReference type="ARBA" id="ARBA00022692"/>
    </source>
</evidence>
<dbReference type="InterPro" id="IPR036909">
    <property type="entry name" value="Cyt_c-like_dom_sf"/>
</dbReference>
<protein>
    <submittedName>
        <fullName evidence="13">Cysteine desulfurase</fullName>
    </submittedName>
</protein>
<dbReference type="PRINTS" id="PR00604">
    <property type="entry name" value="CYTCHRMECIAB"/>
</dbReference>
<dbReference type="GO" id="GO:0009055">
    <property type="term" value="F:electron transfer activity"/>
    <property type="evidence" value="ECO:0007669"/>
    <property type="project" value="InterPro"/>
</dbReference>
<organism evidence="13 14">
    <name type="scientific">Reyranella soli</name>
    <dbReference type="NCBI Taxonomy" id="1230389"/>
    <lineage>
        <taxon>Bacteria</taxon>
        <taxon>Pseudomonadati</taxon>
        <taxon>Pseudomonadota</taxon>
        <taxon>Alphaproteobacteria</taxon>
        <taxon>Hyphomicrobiales</taxon>
        <taxon>Reyranellaceae</taxon>
        <taxon>Reyranella</taxon>
    </lineage>
</organism>
<dbReference type="SUPFAM" id="SSF46626">
    <property type="entry name" value="Cytochrome c"/>
    <property type="match status" value="1"/>
</dbReference>
<dbReference type="GO" id="GO:0020037">
    <property type="term" value="F:heme binding"/>
    <property type="evidence" value="ECO:0007669"/>
    <property type="project" value="InterPro"/>
</dbReference>
<evidence type="ECO:0000256" key="2">
    <source>
        <dbReference type="ARBA" id="ARBA00022448"/>
    </source>
</evidence>
<dbReference type="Gene3D" id="1.10.760.10">
    <property type="entry name" value="Cytochrome c-like domain"/>
    <property type="match status" value="1"/>
</dbReference>
<evidence type="ECO:0000256" key="9">
    <source>
        <dbReference type="ARBA" id="ARBA00023004"/>
    </source>
</evidence>
<dbReference type="InterPro" id="IPR002327">
    <property type="entry name" value="Cyt_c_1A/1B"/>
</dbReference>
<evidence type="ECO:0000256" key="6">
    <source>
        <dbReference type="ARBA" id="ARBA00022723"/>
    </source>
</evidence>
<evidence type="ECO:0000256" key="1">
    <source>
        <dbReference type="ARBA" id="ARBA00004162"/>
    </source>
</evidence>
<keyword evidence="3" id="KW-1003">Cell membrane</keyword>
<dbReference type="GO" id="GO:0005886">
    <property type="term" value="C:plasma membrane"/>
    <property type="evidence" value="ECO:0007669"/>
    <property type="project" value="UniProtKB-SubCell"/>
</dbReference>
<keyword evidence="8" id="KW-1133">Transmembrane helix</keyword>
<accession>A0A512N9X9</accession>
<evidence type="ECO:0000313" key="14">
    <source>
        <dbReference type="Proteomes" id="UP000321058"/>
    </source>
</evidence>
<dbReference type="FunFam" id="1.10.760.10:FF:000026">
    <property type="entry name" value="Cytochrome C, membrane-bound"/>
    <property type="match status" value="1"/>
</dbReference>
<evidence type="ECO:0000259" key="12">
    <source>
        <dbReference type="PROSITE" id="PS51007"/>
    </source>
</evidence>
<feature type="domain" description="Cytochrome c" evidence="12">
    <location>
        <begin position="68"/>
        <end position="169"/>
    </location>
</feature>
<dbReference type="RefSeq" id="WP_147149864.1">
    <property type="nucleotide sequence ID" value="NZ_BKAJ01000045.1"/>
</dbReference>
<dbReference type="OrthoDB" id="9805828at2"/>
<dbReference type="AlphaFoldDB" id="A0A512N9X9"/>
<keyword evidence="6 11" id="KW-0479">Metal-binding</keyword>
<dbReference type="GO" id="GO:0046872">
    <property type="term" value="F:metal ion binding"/>
    <property type="evidence" value="ECO:0007669"/>
    <property type="project" value="UniProtKB-KW"/>
</dbReference>
<keyword evidence="7" id="KW-0249">Electron transport</keyword>
<dbReference type="InterPro" id="IPR009056">
    <property type="entry name" value="Cyt_c-like_dom"/>
</dbReference>
<reference evidence="13 14" key="1">
    <citation type="submission" date="2019-07" db="EMBL/GenBank/DDBJ databases">
        <title>Whole genome shotgun sequence of Reyranella soli NBRC 108950.</title>
        <authorList>
            <person name="Hosoyama A."/>
            <person name="Uohara A."/>
            <person name="Ohji S."/>
            <person name="Ichikawa N."/>
        </authorList>
    </citation>
    <scope>NUCLEOTIDE SEQUENCE [LARGE SCALE GENOMIC DNA]</scope>
    <source>
        <strain evidence="13 14">NBRC 108950</strain>
    </source>
</reference>
<gene>
    <name evidence="13" type="ORF">RSO01_29550</name>
</gene>
<evidence type="ECO:0000256" key="8">
    <source>
        <dbReference type="ARBA" id="ARBA00022989"/>
    </source>
</evidence>
<keyword evidence="5" id="KW-0812">Transmembrane</keyword>
<proteinExistence type="predicted"/>
<dbReference type="EMBL" id="BKAJ01000045">
    <property type="protein sequence ID" value="GEP55789.1"/>
    <property type="molecule type" value="Genomic_DNA"/>
</dbReference>
<evidence type="ECO:0000256" key="7">
    <source>
        <dbReference type="ARBA" id="ARBA00022982"/>
    </source>
</evidence>
<evidence type="ECO:0000256" key="10">
    <source>
        <dbReference type="ARBA" id="ARBA00023136"/>
    </source>
</evidence>
<evidence type="ECO:0000313" key="13">
    <source>
        <dbReference type="EMBL" id="GEP55789.1"/>
    </source>
</evidence>
<dbReference type="PANTHER" id="PTHR11961">
    <property type="entry name" value="CYTOCHROME C"/>
    <property type="match status" value="1"/>
</dbReference>
<keyword evidence="4 11" id="KW-0349">Heme</keyword>
<dbReference type="Proteomes" id="UP000321058">
    <property type="component" value="Unassembled WGS sequence"/>
</dbReference>
<comment type="subcellular location">
    <subcellularLocation>
        <location evidence="1">Cell membrane</location>
        <topology evidence="1">Single-pass membrane protein</topology>
    </subcellularLocation>
</comment>
<sequence>MASFNTVAGCVLASALFAMVVGKVSNALVHPHKLEKPAIAVSDEAPQTAAAAAPAQELPPIGPKLASANVDAGKAIFQKQCFTCHTVDKGGPNKVGPNLWGVVGRKKGSHEGFSYSSGMQAKGGEWTYEDIDHMIFKPTAYIKGTKMAFAGLPKEQERADVIAFLRTMSDSPQPLP</sequence>
<keyword evidence="2" id="KW-0813">Transport</keyword>
<evidence type="ECO:0000256" key="3">
    <source>
        <dbReference type="ARBA" id="ARBA00022475"/>
    </source>
</evidence>
<keyword evidence="9 11" id="KW-0408">Iron</keyword>
<dbReference type="PROSITE" id="PS51007">
    <property type="entry name" value="CYTC"/>
    <property type="match status" value="1"/>
</dbReference>